<keyword evidence="4" id="KW-1185">Reference proteome</keyword>
<evidence type="ECO:0000313" key="4">
    <source>
        <dbReference type="Proteomes" id="UP000270924"/>
    </source>
</evidence>
<dbReference type="PROSITE" id="PS50904">
    <property type="entry name" value="PRELI_MSF1"/>
    <property type="match status" value="1"/>
</dbReference>
<dbReference type="AlphaFoldDB" id="A0A3P7DZ31"/>
<dbReference type="EMBL" id="UYWW01003002">
    <property type="protein sequence ID" value="VDM12366.1"/>
    <property type="molecule type" value="Genomic_DNA"/>
</dbReference>
<dbReference type="OrthoDB" id="30289at2759"/>
<dbReference type="InParanoid" id="A0A3P7DZ31"/>
<feature type="region of interest" description="Disordered" evidence="1">
    <location>
        <begin position="189"/>
        <end position="231"/>
    </location>
</feature>
<evidence type="ECO:0000313" key="3">
    <source>
        <dbReference type="EMBL" id="VDM12366.1"/>
    </source>
</evidence>
<accession>A0A3P7DZ31</accession>
<dbReference type="InterPro" id="IPR011074">
    <property type="entry name" value="CRAL/TRIO_N_dom"/>
</dbReference>
<evidence type="ECO:0000256" key="1">
    <source>
        <dbReference type="SAM" id="MobiDB-lite"/>
    </source>
</evidence>
<dbReference type="InterPro" id="IPR037365">
    <property type="entry name" value="Slowmo/Ups"/>
</dbReference>
<dbReference type="Pfam" id="PF04707">
    <property type="entry name" value="PRELI"/>
    <property type="match status" value="1"/>
</dbReference>
<dbReference type="Proteomes" id="UP000270924">
    <property type="component" value="Unassembled WGS sequence"/>
</dbReference>
<dbReference type="Pfam" id="PF03765">
    <property type="entry name" value="CRAL_TRIO_N"/>
    <property type="match status" value="1"/>
</dbReference>
<proteinExistence type="predicted"/>
<dbReference type="InterPro" id="IPR036865">
    <property type="entry name" value="CRAL-TRIO_dom_sf"/>
</dbReference>
<dbReference type="GO" id="GO:0005758">
    <property type="term" value="C:mitochondrial intermembrane space"/>
    <property type="evidence" value="ECO:0007669"/>
    <property type="project" value="InterPro"/>
</dbReference>
<sequence>MVQTYQSPVRVYKYPFEIVMAAYEKRFPTCPQIPIFVGSEITYEYHSEDGAEEVIERKCQLNIDAPYLVKKIAGVDYVYFTQKNSLNRRKRTLIIEATNISFATRIDVKETCFYYVHPENNEWTCFEQSGSLDVKSFFGFESTVEKLAVKQYAANLAKGKEVLEYFINELIKSGITFIPPYNDATESAADSAIDVSRPVDDEEKEKDKAGSEMVGQRRSSSHSQRFSLTAKSSTGLLRKSIAPRSSIDDSEARLEAEYIRRFLGQLSTLEESRLCELKYGLQDTLKGKLPNDAHLLRFLRARDFDVARASDMVQKSVKWRKQHNVDKILQEFEAPSILKQFFPGCWHHNDKEGR</sequence>
<feature type="domain" description="PRELI/MSF1" evidence="2">
    <location>
        <begin position="2"/>
        <end position="175"/>
    </location>
</feature>
<dbReference type="InterPro" id="IPR036273">
    <property type="entry name" value="CRAL/TRIO_N_dom_sf"/>
</dbReference>
<gene>
    <name evidence="3" type="ORF">WBA_LOCUS5752</name>
</gene>
<name>A0A3P7DZ31_WUCBA</name>
<dbReference type="SUPFAM" id="SSF46938">
    <property type="entry name" value="CRAL/TRIO N-terminal domain"/>
    <property type="match status" value="1"/>
</dbReference>
<dbReference type="InterPro" id="IPR006797">
    <property type="entry name" value="PRELI/MSF1_dom"/>
</dbReference>
<reference evidence="3 4" key="1">
    <citation type="submission" date="2018-11" db="EMBL/GenBank/DDBJ databases">
        <authorList>
            <consortium name="Pathogen Informatics"/>
        </authorList>
    </citation>
    <scope>NUCLEOTIDE SEQUENCE [LARGE SCALE GENOMIC DNA]</scope>
</reference>
<dbReference type="Gene3D" id="3.40.525.10">
    <property type="entry name" value="CRAL-TRIO lipid binding domain"/>
    <property type="match status" value="1"/>
</dbReference>
<feature type="compositionally biased region" description="Low complexity" evidence="1">
    <location>
        <begin position="216"/>
        <end position="227"/>
    </location>
</feature>
<dbReference type="SMART" id="SM01100">
    <property type="entry name" value="CRAL_TRIO_N"/>
    <property type="match status" value="1"/>
</dbReference>
<organism evidence="3 4">
    <name type="scientific">Wuchereria bancrofti</name>
    <dbReference type="NCBI Taxonomy" id="6293"/>
    <lineage>
        <taxon>Eukaryota</taxon>
        <taxon>Metazoa</taxon>
        <taxon>Ecdysozoa</taxon>
        <taxon>Nematoda</taxon>
        <taxon>Chromadorea</taxon>
        <taxon>Rhabditida</taxon>
        <taxon>Spirurina</taxon>
        <taxon>Spiruromorpha</taxon>
        <taxon>Filarioidea</taxon>
        <taxon>Onchocercidae</taxon>
        <taxon>Wuchereria</taxon>
    </lineage>
</organism>
<evidence type="ECO:0000259" key="2">
    <source>
        <dbReference type="PROSITE" id="PS50904"/>
    </source>
</evidence>
<protein>
    <recommendedName>
        <fullName evidence="2">PRELI/MSF1 domain-containing protein</fullName>
    </recommendedName>
</protein>
<dbReference type="OMA" id="FMSKSHE"/>
<dbReference type="PANTHER" id="PTHR11158">
    <property type="entry name" value="MSF1/PX19 RELATED"/>
    <property type="match status" value="1"/>
</dbReference>